<keyword evidence="2" id="KW-1185">Reference proteome</keyword>
<comment type="caution">
    <text evidence="1">The sequence shown here is derived from an EMBL/GenBank/DDBJ whole genome shotgun (WGS) entry which is preliminary data.</text>
</comment>
<organism evidence="1 2">
    <name type="scientific">Enterococcus canis</name>
    <dbReference type="NCBI Taxonomy" id="214095"/>
    <lineage>
        <taxon>Bacteria</taxon>
        <taxon>Bacillati</taxon>
        <taxon>Bacillota</taxon>
        <taxon>Bacilli</taxon>
        <taxon>Lactobacillales</taxon>
        <taxon>Enterococcaceae</taxon>
        <taxon>Enterococcus</taxon>
    </lineage>
</organism>
<reference evidence="1 2" key="1">
    <citation type="submission" date="2014-12" db="EMBL/GenBank/DDBJ databases">
        <title>Draft genome sequences of 29 type strains of Enterococci.</title>
        <authorList>
            <person name="Zhong Z."/>
            <person name="Sun Z."/>
            <person name="Liu W."/>
            <person name="Zhang W."/>
            <person name="Zhang H."/>
        </authorList>
    </citation>
    <scope>NUCLEOTIDE SEQUENCE [LARGE SCALE GENOMIC DNA]</scope>
    <source>
        <strain evidence="1 2">DSM 17029</strain>
    </source>
</reference>
<dbReference type="STRING" id="214095.RU97_GL000823"/>
<evidence type="ECO:0000313" key="1">
    <source>
        <dbReference type="EMBL" id="OJG19252.1"/>
    </source>
</evidence>
<evidence type="ECO:0008006" key="3">
    <source>
        <dbReference type="Google" id="ProtNLM"/>
    </source>
</evidence>
<accession>A0A1L8RHT0</accession>
<dbReference type="AlphaFoldDB" id="A0A1L8RHT0"/>
<name>A0A1L8RHT0_9ENTE</name>
<evidence type="ECO:0000313" key="2">
    <source>
        <dbReference type="Proteomes" id="UP000181884"/>
    </source>
</evidence>
<protein>
    <recommendedName>
        <fullName evidence="3">IrrE N-terminal-like domain-containing protein</fullName>
    </recommendedName>
</protein>
<dbReference type="Proteomes" id="UP000181884">
    <property type="component" value="Unassembled WGS sequence"/>
</dbReference>
<dbReference type="RefSeq" id="WP_067389565.1">
    <property type="nucleotide sequence ID" value="NZ_JXKH01000002.1"/>
</dbReference>
<sequence>MELERMLQHLLWLTDDTIIREAISNDRIGYKLSLDEIEQKGRMAKNLGIRLAEKYQQLVEPPTVEALADYLGVQIEEQEIGVDKSFATLGYFETPNKIVVNTLFKEKDSYFAEHNLEQWQFEKWRDVIIAHELFHSIQEHEQLDLQDFQIKLWGIGRYQHMSTINALVEIAANSFAKKWLNLDYYPGILDKIVLYPYFPEEIASSIQTDLQK</sequence>
<gene>
    <name evidence="1" type="ORF">RU97_GL000823</name>
</gene>
<proteinExistence type="predicted"/>
<dbReference type="EMBL" id="JXKH01000002">
    <property type="protein sequence ID" value="OJG19252.1"/>
    <property type="molecule type" value="Genomic_DNA"/>
</dbReference>